<protein>
    <submittedName>
        <fullName evidence="2">Uncharacterized protein</fullName>
    </submittedName>
</protein>
<feature type="region of interest" description="Disordered" evidence="1">
    <location>
        <begin position="85"/>
        <end position="149"/>
    </location>
</feature>
<organism evidence="2 3">
    <name type="scientific">Paramuricea clavata</name>
    <name type="common">Red gorgonian</name>
    <name type="synonym">Violescent sea-whip</name>
    <dbReference type="NCBI Taxonomy" id="317549"/>
    <lineage>
        <taxon>Eukaryota</taxon>
        <taxon>Metazoa</taxon>
        <taxon>Cnidaria</taxon>
        <taxon>Anthozoa</taxon>
        <taxon>Octocorallia</taxon>
        <taxon>Malacalcyonacea</taxon>
        <taxon>Plexauridae</taxon>
        <taxon>Paramuricea</taxon>
    </lineage>
</organism>
<reference evidence="2" key="1">
    <citation type="submission" date="2020-04" db="EMBL/GenBank/DDBJ databases">
        <authorList>
            <person name="Alioto T."/>
            <person name="Alioto T."/>
            <person name="Gomez Garrido J."/>
        </authorList>
    </citation>
    <scope>NUCLEOTIDE SEQUENCE</scope>
    <source>
        <strain evidence="2">A484AB</strain>
    </source>
</reference>
<keyword evidence="3" id="KW-1185">Reference proteome</keyword>
<accession>A0A6S7HIS1</accession>
<dbReference type="Proteomes" id="UP001152795">
    <property type="component" value="Unassembled WGS sequence"/>
</dbReference>
<name>A0A6S7HIS1_PARCT</name>
<feature type="compositionally biased region" description="Low complexity" evidence="1">
    <location>
        <begin position="212"/>
        <end position="224"/>
    </location>
</feature>
<dbReference type="AlphaFoldDB" id="A0A6S7HIS1"/>
<proteinExistence type="predicted"/>
<evidence type="ECO:0000313" key="2">
    <source>
        <dbReference type="EMBL" id="CAB4003507.1"/>
    </source>
</evidence>
<feature type="compositionally biased region" description="Polar residues" evidence="1">
    <location>
        <begin position="123"/>
        <end position="139"/>
    </location>
</feature>
<sequence length="324" mass="37408">MVSLEDEMKQKDKEAAVFKANHKYEMLLNIELERIEKCKRTYENFHNFEVAVMKDRRSRILQKQYEFKVQKNLSKLEIADLQQGYQRSKSQSKMRANEQCLSSNNKTNSGRILNRTGGIPDRTNVTKSVAQPKNNSIPASSERRQRLDSQRVQYTNVVQYANNVRTLTNVPVTRLTNKPNSERDYFHENAQMTNTQDAVKFPVLQSVSSGKSPTTANSSTTTSTLQRHTHFSENLTETHVIHSRDVRTPSKVSRKKKSHRTANEDNLSPFDQYRLRLQESEQRTRKPKYHFTRAISAMPMDSNAGRNIDDALTAVRRARSADVQ</sequence>
<dbReference type="EMBL" id="CACRXK020004648">
    <property type="protein sequence ID" value="CAB4003507.1"/>
    <property type="molecule type" value="Genomic_DNA"/>
</dbReference>
<feature type="region of interest" description="Disordered" evidence="1">
    <location>
        <begin position="243"/>
        <end position="270"/>
    </location>
</feature>
<feature type="compositionally biased region" description="Polar residues" evidence="1">
    <location>
        <begin position="85"/>
        <end position="111"/>
    </location>
</feature>
<evidence type="ECO:0000256" key="1">
    <source>
        <dbReference type="SAM" id="MobiDB-lite"/>
    </source>
</evidence>
<comment type="caution">
    <text evidence="2">The sequence shown here is derived from an EMBL/GenBank/DDBJ whole genome shotgun (WGS) entry which is preliminary data.</text>
</comment>
<evidence type="ECO:0000313" key="3">
    <source>
        <dbReference type="Proteomes" id="UP001152795"/>
    </source>
</evidence>
<feature type="region of interest" description="Disordered" evidence="1">
    <location>
        <begin position="207"/>
        <end position="228"/>
    </location>
</feature>
<gene>
    <name evidence="2" type="ORF">PACLA_8A048816</name>
</gene>